<evidence type="ECO:0000256" key="1">
    <source>
        <dbReference type="ARBA" id="ARBA00023125"/>
    </source>
</evidence>
<dbReference type="Gene3D" id="1.10.357.10">
    <property type="entry name" value="Tetracycline Repressor, domain 2"/>
    <property type="match status" value="1"/>
</dbReference>
<keyword evidence="6" id="KW-1185">Reference proteome</keyword>
<dbReference type="PROSITE" id="PS50977">
    <property type="entry name" value="HTH_TETR_2"/>
    <property type="match status" value="1"/>
</dbReference>
<proteinExistence type="predicted"/>
<gene>
    <name evidence="5" type="ORF">ACFQ2K_12025</name>
</gene>
<dbReference type="Pfam" id="PF00440">
    <property type="entry name" value="TetR_N"/>
    <property type="match status" value="1"/>
</dbReference>
<dbReference type="EMBL" id="JBHTGL010000008">
    <property type="protein sequence ID" value="MFD0623419.1"/>
    <property type="molecule type" value="Genomic_DNA"/>
</dbReference>
<feature type="DNA-binding region" description="H-T-H motif" evidence="2">
    <location>
        <begin position="34"/>
        <end position="53"/>
    </location>
</feature>
<name>A0ABW2WUH0_9ACTN</name>
<accession>A0ABW2WUH0</accession>
<sequence length="146" mass="16111">MPRNRQQIPKAEREAALVDHAWELFATRGYKGTSLAEVGRAAGVAANAVRWYFPTKDDLFAAALDHYVTQVRERIEADEELAGDPQRELVALLLDMEPYRGCTGRPTNGSATRRRSPQRTGRSRSGSKGACWPPSPADCRPTPMSA</sequence>
<keyword evidence="1 2" id="KW-0238">DNA-binding</keyword>
<dbReference type="InterPro" id="IPR001647">
    <property type="entry name" value="HTH_TetR"/>
</dbReference>
<dbReference type="Proteomes" id="UP001596915">
    <property type="component" value="Unassembled WGS sequence"/>
</dbReference>
<dbReference type="InterPro" id="IPR009057">
    <property type="entry name" value="Homeodomain-like_sf"/>
</dbReference>
<dbReference type="PANTHER" id="PTHR30055">
    <property type="entry name" value="HTH-TYPE TRANSCRIPTIONAL REGULATOR RUTR"/>
    <property type="match status" value="1"/>
</dbReference>
<dbReference type="SUPFAM" id="SSF46689">
    <property type="entry name" value="Homeodomain-like"/>
    <property type="match status" value="1"/>
</dbReference>
<dbReference type="PRINTS" id="PR00455">
    <property type="entry name" value="HTHTETR"/>
</dbReference>
<evidence type="ECO:0000313" key="5">
    <source>
        <dbReference type="EMBL" id="MFD0623419.1"/>
    </source>
</evidence>
<comment type="caution">
    <text evidence="5">The sequence shown here is derived from an EMBL/GenBank/DDBJ whole genome shotgun (WGS) entry which is preliminary data.</text>
</comment>
<evidence type="ECO:0000313" key="6">
    <source>
        <dbReference type="Proteomes" id="UP001596915"/>
    </source>
</evidence>
<reference evidence="6" key="1">
    <citation type="journal article" date="2019" name="Int. J. Syst. Evol. Microbiol.">
        <title>The Global Catalogue of Microorganisms (GCM) 10K type strain sequencing project: providing services to taxonomists for standard genome sequencing and annotation.</title>
        <authorList>
            <consortium name="The Broad Institute Genomics Platform"/>
            <consortium name="The Broad Institute Genome Sequencing Center for Infectious Disease"/>
            <person name="Wu L."/>
            <person name="Ma J."/>
        </authorList>
    </citation>
    <scope>NUCLEOTIDE SEQUENCE [LARGE SCALE GENOMIC DNA]</scope>
    <source>
        <strain evidence="6">JCM 12607</strain>
    </source>
</reference>
<dbReference type="InterPro" id="IPR050109">
    <property type="entry name" value="HTH-type_TetR-like_transc_reg"/>
</dbReference>
<evidence type="ECO:0000256" key="2">
    <source>
        <dbReference type="PROSITE-ProRule" id="PRU00335"/>
    </source>
</evidence>
<dbReference type="PANTHER" id="PTHR30055:SF228">
    <property type="entry name" value="TRANSCRIPTIONAL REGULATOR-RELATED"/>
    <property type="match status" value="1"/>
</dbReference>
<feature type="region of interest" description="Disordered" evidence="3">
    <location>
        <begin position="99"/>
        <end position="146"/>
    </location>
</feature>
<protein>
    <submittedName>
        <fullName evidence="5">TetR/AcrR family transcriptional regulator</fullName>
    </submittedName>
</protein>
<evidence type="ECO:0000259" key="4">
    <source>
        <dbReference type="PROSITE" id="PS50977"/>
    </source>
</evidence>
<evidence type="ECO:0000256" key="3">
    <source>
        <dbReference type="SAM" id="MobiDB-lite"/>
    </source>
</evidence>
<feature type="domain" description="HTH tetR-type" evidence="4">
    <location>
        <begin position="11"/>
        <end position="71"/>
    </location>
</feature>
<organism evidence="5 6">
    <name type="scientific">Streptomyces sanglieri</name>
    <dbReference type="NCBI Taxonomy" id="193460"/>
    <lineage>
        <taxon>Bacteria</taxon>
        <taxon>Bacillati</taxon>
        <taxon>Actinomycetota</taxon>
        <taxon>Actinomycetes</taxon>
        <taxon>Kitasatosporales</taxon>
        <taxon>Streptomycetaceae</taxon>
        <taxon>Streptomyces</taxon>
    </lineage>
</organism>
<feature type="compositionally biased region" description="Low complexity" evidence="3">
    <location>
        <begin position="118"/>
        <end position="127"/>
    </location>
</feature>